<dbReference type="Pfam" id="PF03845">
    <property type="entry name" value="Spore_permease"/>
    <property type="match status" value="1"/>
</dbReference>
<dbReference type="Proteomes" id="UP001208656">
    <property type="component" value="Unassembled WGS sequence"/>
</dbReference>
<comment type="subcellular location">
    <subcellularLocation>
        <location evidence="1">Membrane</location>
        <topology evidence="1">Multi-pass membrane protein</topology>
    </subcellularLocation>
</comment>
<dbReference type="EMBL" id="JAOUSE010000059">
    <property type="protein sequence ID" value="MCU9595540.1"/>
    <property type="molecule type" value="Genomic_DNA"/>
</dbReference>
<protein>
    <submittedName>
        <fullName evidence="9">Endospore germination permease</fullName>
    </submittedName>
</protein>
<feature type="transmembrane region" description="Helical" evidence="8">
    <location>
        <begin position="300"/>
        <end position="317"/>
    </location>
</feature>
<keyword evidence="7 8" id="KW-0472">Membrane</keyword>
<evidence type="ECO:0000313" key="10">
    <source>
        <dbReference type="Proteomes" id="UP001208656"/>
    </source>
</evidence>
<feature type="transmembrane region" description="Helical" evidence="8">
    <location>
        <begin position="141"/>
        <end position="163"/>
    </location>
</feature>
<reference evidence="9 10" key="1">
    <citation type="submission" date="2022-10" db="EMBL/GenBank/DDBJ databases">
        <title>Description of Fervidibacillus gen. nov. in the family Fervidibacillaceae fam. nov. with two species, Fervidibacillus albus sp. nov., and Fervidibacillus halotolerans sp. nov., isolated from tidal flat sediments.</title>
        <authorList>
            <person name="Kwon K.K."/>
            <person name="Yang S.-H."/>
        </authorList>
    </citation>
    <scope>NUCLEOTIDE SEQUENCE [LARGE SCALE GENOMIC DNA]</scope>
    <source>
        <strain evidence="9 10">DSM 23332</strain>
    </source>
</reference>
<evidence type="ECO:0000256" key="2">
    <source>
        <dbReference type="ARBA" id="ARBA00007998"/>
    </source>
</evidence>
<evidence type="ECO:0000256" key="3">
    <source>
        <dbReference type="ARBA" id="ARBA00022448"/>
    </source>
</evidence>
<feature type="transmembrane region" description="Helical" evidence="8">
    <location>
        <begin position="41"/>
        <end position="61"/>
    </location>
</feature>
<feature type="transmembrane region" description="Helical" evidence="8">
    <location>
        <begin position="227"/>
        <end position="247"/>
    </location>
</feature>
<evidence type="ECO:0000256" key="7">
    <source>
        <dbReference type="ARBA" id="ARBA00023136"/>
    </source>
</evidence>
<gene>
    <name evidence="9" type="ORF">OEV82_13935</name>
</gene>
<feature type="transmembrane region" description="Helical" evidence="8">
    <location>
        <begin position="81"/>
        <end position="102"/>
    </location>
</feature>
<dbReference type="PANTHER" id="PTHR34975">
    <property type="entry name" value="SPORE GERMINATION PROTEIN A2"/>
    <property type="match status" value="1"/>
</dbReference>
<comment type="similarity">
    <text evidence="2">Belongs to the amino acid-polyamine-organocation (APC) superfamily. Spore germination protein (SGP) (TC 2.A.3.9) family.</text>
</comment>
<feature type="transmembrane region" description="Helical" evidence="8">
    <location>
        <begin position="183"/>
        <end position="206"/>
    </location>
</feature>
<dbReference type="NCBIfam" id="TIGR00912">
    <property type="entry name" value="2A0309"/>
    <property type="match status" value="1"/>
</dbReference>
<name>A0ABT2WIM9_9BACI</name>
<dbReference type="PANTHER" id="PTHR34975:SF2">
    <property type="entry name" value="SPORE GERMINATION PROTEIN A2"/>
    <property type="match status" value="1"/>
</dbReference>
<feature type="transmembrane region" description="Helical" evidence="8">
    <location>
        <begin position="267"/>
        <end position="288"/>
    </location>
</feature>
<sequence>MIETGRINKSQVSFIMLPTTIATAILSIPSIDAKLAGHDMWMTPIIGSLNGFLTVFIVWKLHKLYPNQTPIQYFEKIIGKYAGKLMGLIFVLFYIQVSGIIIREYTDFLKTEVMPQTPGIVLAISLLFTAALAVRGGLEVIARTAVICTTLYMSTLSVLLLLIKDIDLSYLLPFMENGFIPVLKGAFVHQSWFSEFFLLAFLLPFLKNQNGSLKTGIKTVFLVMVDLIIVNFFILTILGMTAANKFYPVYTIIKSISFLGFFQNFEIAVTASWVLGSFVKVTVFLYAASIALAQLFRLNNYQIIVYPLSLVILHFSYWDIPRFATLTNFIYKVLPFYLVTFQTIIPLLLLIIALLRKRWGENFS</sequence>
<evidence type="ECO:0000256" key="1">
    <source>
        <dbReference type="ARBA" id="ARBA00004141"/>
    </source>
</evidence>
<proteinExistence type="inferred from homology"/>
<dbReference type="InterPro" id="IPR004761">
    <property type="entry name" value="Spore_GerAB"/>
</dbReference>
<keyword evidence="3" id="KW-0813">Transport</keyword>
<accession>A0ABT2WIM9</accession>
<keyword evidence="5 8" id="KW-0812">Transmembrane</keyword>
<dbReference type="RefSeq" id="WP_263062228.1">
    <property type="nucleotide sequence ID" value="NZ_JAOUSE010000059.1"/>
</dbReference>
<evidence type="ECO:0000313" key="9">
    <source>
        <dbReference type="EMBL" id="MCU9595540.1"/>
    </source>
</evidence>
<feature type="transmembrane region" description="Helical" evidence="8">
    <location>
        <begin position="12"/>
        <end position="29"/>
    </location>
</feature>
<keyword evidence="6 8" id="KW-1133">Transmembrane helix</keyword>
<feature type="transmembrane region" description="Helical" evidence="8">
    <location>
        <begin position="329"/>
        <end position="355"/>
    </location>
</feature>
<evidence type="ECO:0000256" key="6">
    <source>
        <dbReference type="ARBA" id="ARBA00022989"/>
    </source>
</evidence>
<evidence type="ECO:0000256" key="4">
    <source>
        <dbReference type="ARBA" id="ARBA00022544"/>
    </source>
</evidence>
<evidence type="ECO:0000256" key="8">
    <source>
        <dbReference type="SAM" id="Phobius"/>
    </source>
</evidence>
<keyword evidence="4" id="KW-0309">Germination</keyword>
<keyword evidence="10" id="KW-1185">Reference proteome</keyword>
<organism evidence="9 10">
    <name type="scientific">Pallidibacillus thermolactis</name>
    <dbReference type="NCBI Taxonomy" id="251051"/>
    <lineage>
        <taxon>Bacteria</taxon>
        <taxon>Bacillati</taxon>
        <taxon>Bacillota</taxon>
        <taxon>Bacilli</taxon>
        <taxon>Bacillales</taxon>
        <taxon>Bacillaceae</taxon>
        <taxon>Pallidibacillus</taxon>
    </lineage>
</organism>
<feature type="transmembrane region" description="Helical" evidence="8">
    <location>
        <begin position="114"/>
        <end position="134"/>
    </location>
</feature>
<comment type="caution">
    <text evidence="9">The sequence shown here is derived from an EMBL/GenBank/DDBJ whole genome shotgun (WGS) entry which is preliminary data.</text>
</comment>
<evidence type="ECO:0000256" key="5">
    <source>
        <dbReference type="ARBA" id="ARBA00022692"/>
    </source>
</evidence>